<evidence type="ECO:0000256" key="3">
    <source>
        <dbReference type="ARBA" id="ARBA00022491"/>
    </source>
</evidence>
<dbReference type="InterPro" id="IPR021643">
    <property type="entry name" value="Mediator_Med13_N"/>
</dbReference>
<evidence type="ECO:0000256" key="5">
    <source>
        <dbReference type="ARBA" id="ARBA00023159"/>
    </source>
</evidence>
<comment type="subunit">
    <text evidence="8">Component of the Mediator complex.</text>
</comment>
<dbReference type="PANTHER" id="PTHR48249:SF1">
    <property type="entry name" value="MEDIATOR OF RNA POLYMERASE II TRANSCRIPTION SUBUNIT 13-LIKE"/>
    <property type="match status" value="1"/>
</dbReference>
<dbReference type="Proteomes" id="UP001221898">
    <property type="component" value="Unassembled WGS sequence"/>
</dbReference>
<dbReference type="InterPro" id="IPR009401">
    <property type="entry name" value="Med13_C"/>
</dbReference>
<evidence type="ECO:0000256" key="1">
    <source>
        <dbReference type="ARBA" id="ARBA00004123"/>
    </source>
</evidence>
<dbReference type="PANTHER" id="PTHR48249">
    <property type="entry name" value="MEDIATOR OF RNA POLYMERASE II TRANSCRIPTION SUBUNIT 13"/>
    <property type="match status" value="1"/>
</dbReference>
<accession>A0AAD7STZ4</accession>
<evidence type="ECO:0000259" key="12">
    <source>
        <dbReference type="Pfam" id="PF18296"/>
    </source>
</evidence>
<name>A0AAD7STZ4_9TELE</name>
<feature type="domain" description="Mediator complex subunit Med13 N-terminal" evidence="11">
    <location>
        <begin position="13"/>
        <end position="225"/>
    </location>
</feature>
<comment type="similarity">
    <text evidence="2 8">Belongs to the Mediator complex subunit 13 family.</text>
</comment>
<dbReference type="Pfam" id="PF11597">
    <property type="entry name" value="Med13_N"/>
    <property type="match status" value="1"/>
</dbReference>
<dbReference type="GO" id="GO:0016592">
    <property type="term" value="C:mediator complex"/>
    <property type="evidence" value="ECO:0007669"/>
    <property type="project" value="InterPro"/>
</dbReference>
<comment type="function">
    <text evidence="8">Component of the Mediator complex, a coactivator involved in regulated transcription of nearly all RNA polymerase II-dependent genes. Mediator functions as a bridge to convey information from gene-specific regulatory proteins to the basal RNA polymerase II transcription machinery. Mediator is recruited to promoters by direct interactions with regulatory proteins and serves as a scaffold for the assembly of a functional preinitiation complex with RNA polymerase II and the general transcription factors.</text>
</comment>
<keyword evidence="5 8" id="KW-0010">Activator</keyword>
<organism evidence="13 14">
    <name type="scientific">Aldrovandia affinis</name>
    <dbReference type="NCBI Taxonomy" id="143900"/>
    <lineage>
        <taxon>Eukaryota</taxon>
        <taxon>Metazoa</taxon>
        <taxon>Chordata</taxon>
        <taxon>Craniata</taxon>
        <taxon>Vertebrata</taxon>
        <taxon>Euteleostomi</taxon>
        <taxon>Actinopterygii</taxon>
        <taxon>Neopterygii</taxon>
        <taxon>Teleostei</taxon>
        <taxon>Notacanthiformes</taxon>
        <taxon>Halosauridae</taxon>
        <taxon>Aldrovandia</taxon>
    </lineage>
</organism>
<keyword evidence="14" id="KW-1185">Reference proteome</keyword>
<feature type="compositionally biased region" description="Basic and acidic residues" evidence="9">
    <location>
        <begin position="644"/>
        <end position="658"/>
    </location>
</feature>
<feature type="region of interest" description="Disordered" evidence="9">
    <location>
        <begin position="1884"/>
        <end position="1913"/>
    </location>
</feature>
<feature type="compositionally biased region" description="Polar residues" evidence="9">
    <location>
        <begin position="291"/>
        <end position="303"/>
    </location>
</feature>
<evidence type="ECO:0000313" key="14">
    <source>
        <dbReference type="Proteomes" id="UP001221898"/>
    </source>
</evidence>
<feature type="compositionally biased region" description="Basic and acidic residues" evidence="9">
    <location>
        <begin position="442"/>
        <end position="454"/>
    </location>
</feature>
<feature type="compositionally biased region" description="Basic and acidic residues" evidence="9">
    <location>
        <begin position="565"/>
        <end position="575"/>
    </location>
</feature>
<evidence type="ECO:0000259" key="11">
    <source>
        <dbReference type="Pfam" id="PF11597"/>
    </source>
</evidence>
<evidence type="ECO:0000313" key="13">
    <source>
        <dbReference type="EMBL" id="KAJ8408691.1"/>
    </source>
</evidence>
<dbReference type="Pfam" id="PF06333">
    <property type="entry name" value="Med13_C"/>
    <property type="match status" value="1"/>
</dbReference>
<feature type="region of interest" description="Disordered" evidence="9">
    <location>
        <begin position="281"/>
        <end position="350"/>
    </location>
</feature>
<evidence type="ECO:0000256" key="7">
    <source>
        <dbReference type="ARBA" id="ARBA00023242"/>
    </source>
</evidence>
<feature type="compositionally biased region" description="Polar residues" evidence="9">
    <location>
        <begin position="936"/>
        <end position="948"/>
    </location>
</feature>
<keyword evidence="7 8" id="KW-0539">Nucleus</keyword>
<comment type="caution">
    <text evidence="13">The sequence shown here is derived from an EMBL/GenBank/DDBJ whole genome shotgun (WGS) entry which is preliminary data.</text>
</comment>
<dbReference type="InterPro" id="IPR051139">
    <property type="entry name" value="Mediator_complx_sub13"/>
</dbReference>
<evidence type="ECO:0000256" key="9">
    <source>
        <dbReference type="SAM" id="MobiDB-lite"/>
    </source>
</evidence>
<dbReference type="InterPro" id="IPR041285">
    <property type="entry name" value="MID_MedPIWI"/>
</dbReference>
<feature type="region of interest" description="Disordered" evidence="9">
    <location>
        <begin position="399"/>
        <end position="579"/>
    </location>
</feature>
<feature type="compositionally biased region" description="Pro residues" evidence="9">
    <location>
        <begin position="1080"/>
        <end position="1095"/>
    </location>
</feature>
<reference evidence="13" key="1">
    <citation type="journal article" date="2023" name="Science">
        <title>Genome structures resolve the early diversification of teleost fishes.</title>
        <authorList>
            <person name="Parey E."/>
            <person name="Louis A."/>
            <person name="Montfort J."/>
            <person name="Bouchez O."/>
            <person name="Roques C."/>
            <person name="Iampietro C."/>
            <person name="Lluch J."/>
            <person name="Castinel A."/>
            <person name="Donnadieu C."/>
            <person name="Desvignes T."/>
            <person name="Floi Bucao C."/>
            <person name="Jouanno E."/>
            <person name="Wen M."/>
            <person name="Mejri S."/>
            <person name="Dirks R."/>
            <person name="Jansen H."/>
            <person name="Henkel C."/>
            <person name="Chen W.J."/>
            <person name="Zahm M."/>
            <person name="Cabau C."/>
            <person name="Klopp C."/>
            <person name="Thompson A.W."/>
            <person name="Robinson-Rechavi M."/>
            <person name="Braasch I."/>
            <person name="Lecointre G."/>
            <person name="Bobe J."/>
            <person name="Postlethwait J.H."/>
            <person name="Berthelot C."/>
            <person name="Roest Crollius H."/>
            <person name="Guiguen Y."/>
        </authorList>
    </citation>
    <scope>NUCLEOTIDE SEQUENCE</scope>
    <source>
        <strain evidence="13">NC1722</strain>
    </source>
</reference>
<feature type="compositionally biased region" description="Pro residues" evidence="9">
    <location>
        <begin position="424"/>
        <end position="438"/>
    </location>
</feature>
<dbReference type="GO" id="GO:0006357">
    <property type="term" value="P:regulation of transcription by RNA polymerase II"/>
    <property type="evidence" value="ECO:0007669"/>
    <property type="project" value="InterPro"/>
</dbReference>
<dbReference type="GO" id="GO:0003712">
    <property type="term" value="F:transcription coregulator activity"/>
    <property type="evidence" value="ECO:0007669"/>
    <property type="project" value="InterPro"/>
</dbReference>
<sequence>MTTAANWVANGASLEDCHSNLFSLAELTGIKWRRYSFRGGGGCGPVISAPAQDDPILRSFTRCVHANLLCVWRRDVKPDAKELWIFWWGEEPNLADVIHHELEVEDEGLWESGLSYECRTLLFKAIHNLLERCLMEKDFVRIGRWFVKPHEEEEKPLNTSEHLSCAFTFFLHGESSVCASVEIARHQPAYRVREEHIARAHTASTPTQVILSPYGLCGTLTGQAHKMSEPAVRKLMEEWSHFYPTVLREPAGPAQQPRGRRGGVRMVYPAAFVLIAQGDLPVEQTPPAPGSQGSIRDASNCSVPLTPPTSPGQPCSGDSGFQTSVSSVLGQESGMSSASLSPKHSGRKLTNQTVRQAWKECYLNQSRHRCGLSNAGTPGDEVPNGVPVWDFIDPGERASCRCSRSKQQKQRQGGHTAASNPDPGTNPAPAAPPCPPAPPKHKLAEKPEKPDKQPKRAAAMMPFHHRPSTDHEACLDQDSSGGLVPLDPPSGNPQPRTQEPELLDPSPACLPSCTAEMPLGHGPPEPSDTALYTASLAPKGPGPGWWGGYRVSRAERAELQPPELPGDRGESKSETETEGLALKRLFTQTHKHFKISEERIREHIHTLGLLRQPGSEGLGDPGDDPYTFKDEDVEYSFPASKRLKGQERDPGRKSKGEDVTGNGAVPDGKDAMSIFSTAPKSDDSSQDDAASKANPPLTRETDLVVLISDLENIFDNSDEDELGAAYHSHQSAKASAAAAEDRPLGKEGRVAVPYPSTPCLLPIMTCRDTPSQEPPAPPAGSDHAPGLLSSVPLAEFRVEVEEGMASPKPEDIRDFSFVYRVPPVQPHMGCSMFAPLRTLPSGCLPPLKIPDNCYYRPSWALPPKMEHLALVGPQVPFLRDGNVPSVNSLLDQDYTQLGSAAASTGNMGGVLPSPATPRFSVPTPRTPRTPRGVGTASGQGSVKQEGTELSSPASTPSTSRPLSSVEPLAPPGLPEAHSLYAALLLSDSVLDVFRDRNLDSCCVCACNLNVKGADVGLYIPDSSREDQYRCTCGFSAIVNRRLAHGTGLFLEDELDIFGRGSEVGRAAERRLALCRRTPPIGNPPPPAARRPQDPPAPVLELLQDQCSRPIASLASLHLHPACSSCHGRQGALLQSWASDKLWADSSDAGAECYNALVQGLQYVDNATGGRVDPAAVRSSALHTWPHTNVLDISRLSSQDVVRMLLSLQPVLQDAIQKKRTGRTWENIQHVQGPLTWQQFHKMAGRGSYGSEESPEPLPVPTLLLGYDRDFLALSPLALPFWEKLLLEPYGGQRDVAFLVLCPDSDTLLTGAHAFFRELSAVYETCRLGKHRPLAKVSRDGIFRVGDLEPQDLVEELVDQWFTEPWGVQSQDHNLTKLKLYAHACQQLLAPQLATLSLDSSLLLPPKAQPATPTTPTPTPTATPTVQPASSSQPDGASGAPGSGSTPTPTGATPGQPGGAETPQGGAVESKNPSNTSQPPTPPTEGAESSAERDRIGIPTVADSADRHAHPPAIMLYVVDPFLCEREDEDEAEPASVWLLGLMRCFTELLHALPESLQPALVLQVVPCQYLLQPGSGDSPLYLQHLRSLAFSAYSQCRRLLPTQTHIKSLTGFGPASNIESVLKNPERPSPLQLYSPPYVLGPTRSKQDPGEAWGEGVTRYSVLFVGYCLSHDQRWILVSCTDQQGELLETCIINVDVPNRSRRPKVSPRKMGLQKVWDWCVGIIQMTSLPWRIVIGRLGRLGHGELKDWSVLLGERSLHSISRQLREACRMCGISASDSPSILSACLVAMEPQGSFVVMPDAVTMGSVFGRSTALNLQTSQLNTPQDASCTHILVFPISATTQVAPGTYPTEDNPDDMFDLPFPDELENDIGHDMMLITNLHPSPNTSPVPSPGSPSGMGGGSHFHHNRSQGERLLSREAPEELKQQPLALGYYVSTARADDLPHWFWASCPHAQNQCPLFLKASLHHHISIAQSDELLPNKTTQRSPHPLDSKTTSDVLRFVLEQYNALSWLTCSPASHDRRSCLPVHLVVLTQMYNAILNML</sequence>
<feature type="compositionally biased region" description="Low complexity" evidence="9">
    <location>
        <begin position="1421"/>
        <end position="1477"/>
    </location>
</feature>
<evidence type="ECO:0000259" key="10">
    <source>
        <dbReference type="Pfam" id="PF06333"/>
    </source>
</evidence>
<feature type="domain" description="Mediator complex subunit Med13 C-terminal" evidence="10">
    <location>
        <begin position="1634"/>
        <end position="2033"/>
    </location>
</feature>
<evidence type="ECO:0000256" key="8">
    <source>
        <dbReference type="RuleBase" id="RU364134"/>
    </source>
</evidence>
<feature type="region of interest" description="Disordered" evidence="9">
    <location>
        <begin position="1404"/>
        <end position="1493"/>
    </location>
</feature>
<dbReference type="Pfam" id="PF18296">
    <property type="entry name" value="MID_MedPIWI"/>
    <property type="match status" value="1"/>
</dbReference>
<feature type="region of interest" description="Disordered" evidence="9">
    <location>
        <begin position="905"/>
        <end position="970"/>
    </location>
</feature>
<keyword evidence="3 8" id="KW-0678">Repressor</keyword>
<gene>
    <name evidence="13" type="ORF">AAFF_G00253260</name>
</gene>
<evidence type="ECO:0000256" key="2">
    <source>
        <dbReference type="ARBA" id="ARBA00009354"/>
    </source>
</evidence>
<keyword evidence="6 8" id="KW-0804">Transcription</keyword>
<feature type="region of interest" description="Disordered" evidence="9">
    <location>
        <begin position="1075"/>
        <end position="1095"/>
    </location>
</feature>
<evidence type="ECO:0000256" key="4">
    <source>
        <dbReference type="ARBA" id="ARBA00023015"/>
    </source>
</evidence>
<dbReference type="EMBL" id="JAINUG010000034">
    <property type="protein sequence ID" value="KAJ8408691.1"/>
    <property type="molecule type" value="Genomic_DNA"/>
</dbReference>
<feature type="region of interest" description="Disordered" evidence="9">
    <location>
        <begin position="606"/>
        <end position="697"/>
    </location>
</feature>
<evidence type="ECO:0000256" key="6">
    <source>
        <dbReference type="ARBA" id="ARBA00023163"/>
    </source>
</evidence>
<feature type="domain" description="MID" evidence="12">
    <location>
        <begin position="1293"/>
        <end position="1598"/>
    </location>
</feature>
<proteinExistence type="inferred from homology"/>
<feature type="compositionally biased region" description="Polar residues" evidence="9">
    <location>
        <begin position="319"/>
        <end position="350"/>
    </location>
</feature>
<keyword evidence="4 8" id="KW-0805">Transcription regulation</keyword>
<feature type="compositionally biased region" description="Low complexity" evidence="9">
    <location>
        <begin position="949"/>
        <end position="964"/>
    </location>
</feature>
<protein>
    <recommendedName>
        <fullName evidence="8">Mediator of RNA polymerase II transcription subunit 13</fullName>
    </recommendedName>
</protein>
<comment type="subcellular location">
    <subcellularLocation>
        <location evidence="1 8">Nucleus</location>
    </subcellularLocation>
</comment>